<evidence type="ECO:0000313" key="2">
    <source>
        <dbReference type="EMBL" id="GGG89497.1"/>
    </source>
</evidence>
<protein>
    <submittedName>
        <fullName evidence="2">Uncharacterized protein</fullName>
    </submittedName>
</protein>
<dbReference type="AlphaFoldDB" id="A0A917HTH6"/>
<sequence>MPVLQKPGRIFSIIVLAALIGCRSDAPYVVPEEPMPANTVMLAEMMRELSANPGFTEAILAELDKSGKQGPALMTPALMHRLRELILGKDWQGLDRFPGWTMQEINPTVRVAGHIAGKNEALADLAARHPGSPKSSMSTAQAKQFIDLGTYTLEHAETIDLDKPSSLPGFHREGLVSSLGAGVLRGDDANTKLSPLHAESQRMADALNRLSLNALDDTPQATAELDGKKATTPEALAQALIDSGHTVIVWDARYFANFGHFHYKGQDVMMPFWVSSQIKIPGTKRTLLIPVSHAEYEWQIRGPKINADVSWYFGVDGKAEFRTMDTLDQPWVLGRHAHEYRDADAVEITRLTGRMSVAYMHQHQARPTLSFGGYYALGVCQDSVAAIEKKMTGNATLFPNTADGALFDDPRDAEINALLEAIPKDRNGKPPEPERIFGSLPTTNLNAITIPGLTADLIAVQTAWHDGTLERTQSWTRKMLGRLAGISAAVLLLGVVIVRRRRSR</sequence>
<evidence type="ECO:0000256" key="1">
    <source>
        <dbReference type="SAM" id="Phobius"/>
    </source>
</evidence>
<dbReference type="PROSITE" id="PS51257">
    <property type="entry name" value="PROKAR_LIPOPROTEIN"/>
    <property type="match status" value="1"/>
</dbReference>
<keyword evidence="1" id="KW-0472">Membrane</keyword>
<dbReference type="Proteomes" id="UP000647241">
    <property type="component" value="Unassembled WGS sequence"/>
</dbReference>
<name>A0A917HTH6_9BACT</name>
<keyword evidence="3" id="KW-1185">Reference proteome</keyword>
<keyword evidence="1" id="KW-1133">Transmembrane helix</keyword>
<gene>
    <name evidence="2" type="ORF">GCM10011585_37170</name>
</gene>
<accession>A0A917HTH6</accession>
<dbReference type="EMBL" id="BMGT01000005">
    <property type="protein sequence ID" value="GGG89497.1"/>
    <property type="molecule type" value="Genomic_DNA"/>
</dbReference>
<evidence type="ECO:0000313" key="3">
    <source>
        <dbReference type="Proteomes" id="UP000647241"/>
    </source>
</evidence>
<comment type="caution">
    <text evidence="2">The sequence shown here is derived from an EMBL/GenBank/DDBJ whole genome shotgun (WGS) entry which is preliminary data.</text>
</comment>
<proteinExistence type="predicted"/>
<reference evidence="2" key="2">
    <citation type="submission" date="2020-09" db="EMBL/GenBank/DDBJ databases">
        <authorList>
            <person name="Sun Q."/>
            <person name="Zhou Y."/>
        </authorList>
    </citation>
    <scope>NUCLEOTIDE SEQUENCE</scope>
    <source>
        <strain evidence="2">CGMCC 1.12997</strain>
    </source>
</reference>
<reference evidence="2" key="1">
    <citation type="journal article" date="2014" name="Int. J. Syst. Evol. Microbiol.">
        <title>Complete genome sequence of Corynebacterium casei LMG S-19264T (=DSM 44701T), isolated from a smear-ripened cheese.</title>
        <authorList>
            <consortium name="US DOE Joint Genome Institute (JGI-PGF)"/>
            <person name="Walter F."/>
            <person name="Albersmeier A."/>
            <person name="Kalinowski J."/>
            <person name="Ruckert C."/>
        </authorList>
    </citation>
    <scope>NUCLEOTIDE SEQUENCE</scope>
    <source>
        <strain evidence="2">CGMCC 1.12997</strain>
    </source>
</reference>
<keyword evidence="1" id="KW-0812">Transmembrane</keyword>
<dbReference type="RefSeq" id="WP_229739443.1">
    <property type="nucleotide sequence ID" value="NZ_BMGT01000005.1"/>
</dbReference>
<feature type="transmembrane region" description="Helical" evidence="1">
    <location>
        <begin position="479"/>
        <end position="498"/>
    </location>
</feature>
<organism evidence="2 3">
    <name type="scientific">Edaphobacter dinghuensis</name>
    <dbReference type="NCBI Taxonomy" id="1560005"/>
    <lineage>
        <taxon>Bacteria</taxon>
        <taxon>Pseudomonadati</taxon>
        <taxon>Acidobacteriota</taxon>
        <taxon>Terriglobia</taxon>
        <taxon>Terriglobales</taxon>
        <taxon>Acidobacteriaceae</taxon>
        <taxon>Edaphobacter</taxon>
    </lineage>
</organism>